<proteinExistence type="predicted"/>
<dbReference type="GO" id="GO:1990247">
    <property type="term" value="F:N6-methyladenosine-containing RNA reader activity"/>
    <property type="evidence" value="ECO:0007669"/>
    <property type="project" value="TreeGrafter"/>
</dbReference>
<dbReference type="Pfam" id="PF04146">
    <property type="entry name" value="YTH"/>
    <property type="match status" value="1"/>
</dbReference>
<dbReference type="CDD" id="cd00590">
    <property type="entry name" value="RRM_SF"/>
    <property type="match status" value="1"/>
</dbReference>
<evidence type="ECO:0000259" key="2">
    <source>
        <dbReference type="PROSITE" id="PS50882"/>
    </source>
</evidence>
<dbReference type="InterPro" id="IPR057720">
    <property type="entry name" value="RRM_YTH1"/>
</dbReference>
<feature type="region of interest" description="Disordered" evidence="1">
    <location>
        <begin position="878"/>
        <end position="924"/>
    </location>
</feature>
<dbReference type="OrthoDB" id="6103986at2759"/>
<dbReference type="PROSITE" id="PS50882">
    <property type="entry name" value="YTH"/>
    <property type="match status" value="2"/>
</dbReference>
<name>A0A0C2XTH1_HEBCY</name>
<evidence type="ECO:0000313" key="3">
    <source>
        <dbReference type="EMBL" id="KIM40978.1"/>
    </source>
</evidence>
<evidence type="ECO:0000313" key="4">
    <source>
        <dbReference type="Proteomes" id="UP000053424"/>
    </source>
</evidence>
<feature type="compositionally biased region" description="Polar residues" evidence="1">
    <location>
        <begin position="497"/>
        <end position="512"/>
    </location>
</feature>
<dbReference type="CDD" id="cd21134">
    <property type="entry name" value="YTH"/>
    <property type="match status" value="1"/>
</dbReference>
<dbReference type="InterPro" id="IPR007275">
    <property type="entry name" value="YTH_domain"/>
</dbReference>
<feature type="compositionally biased region" description="Low complexity" evidence="1">
    <location>
        <begin position="513"/>
        <end position="523"/>
    </location>
</feature>
<feature type="compositionally biased region" description="Low complexity" evidence="1">
    <location>
        <begin position="633"/>
        <end position="646"/>
    </location>
</feature>
<dbReference type="GO" id="GO:0000398">
    <property type="term" value="P:mRNA splicing, via spliceosome"/>
    <property type="evidence" value="ECO:0007669"/>
    <property type="project" value="TreeGrafter"/>
</dbReference>
<keyword evidence="4" id="KW-1185">Reference proteome</keyword>
<dbReference type="HOGENOM" id="CLU_011694_1_0_1"/>
<sequence length="924" mass="100565">MARRLTHFFLGPDLQTASDSMGDDSQGPPPDQARPGSSRRRSRSQQIKSYRSSGSHPPPGYGAPATNPTESIQHHRPDGFQGSSLQYPTLAAASPYTQRPGYNPPYAMTTPTPPSYGFPHSYHHPDQRNVQANYPPMLQPPVPVFPYQRLSLEVTSAPPFTGNLPHPVNPASPPFSGQGVPLSPSYVSPSSSFHSLQYPPPVTTPPYAFPPSFPQSPMYQPPFRPSPYGQHYTPTPTGETESQGTWYYLPRPSQSPYDQAPSYQGHYSVNYPQLGASEMSYSAPPSSSARPSSSTYSLLPSKGFSHQSQSDNHIPSDSSRASAVDPRTQSRANSVSSGSGRHQPISDRPVIRRSYHPNPPAHRSEWVMWAGNVPSDATHDELWRFFNAPPESRVKTGESSATGVLSIFLISRSSCVFVNYESEACLHEAISRFNGVPVRPYEPRCPRLVCRVRRKDDDLKAGVGGQRGMGMHTRWIQAQKGKARGREQTQSDKSTSDEPSTSPSIRSGISEQLASPMASLSLSSDEDGKRPARPRYSSSSGSFASTNSSFLTKYFPERYFILKSLTQEDLDISVSRGVWATQKHNEEILDQAFRTSKRVNLIFGVNKSGEFYGYARMSGPVLHGERRVSWASRSSSHHSSSSSSGLHPPPSHPPIFFSPGDHRLVDASPLPVDAPTSDGRLLKSALHQADGHIQPSRPHQTAPAVIGQKYHLPTLITPATKYSLDQFKATYPESVSSDSFELDASAPARAMRSKQGSSSSDHVVDGGEKSAGPTRGPTLEVVDEEEERRAGGEPEVGEDATTKEQEPSWGDSFAVEWISTKRVPFHRTRHLRNPWNNDREVKVSRDGTELEPSVGKRLLDEWDKLADLNAPLAVVVPKSTSAGKRRLGAKNTPSLPPPPEGGAITEGGGGGGGGGGSSSKSEPS</sequence>
<protein>
    <recommendedName>
        <fullName evidence="2">YTH domain-containing protein</fullName>
    </recommendedName>
</protein>
<dbReference type="InterPro" id="IPR045168">
    <property type="entry name" value="YTH_prot"/>
</dbReference>
<dbReference type="PANTHER" id="PTHR12357:SF3">
    <property type="entry name" value="YTH DOMAIN-CONTAINING PROTEIN 1"/>
    <property type="match status" value="1"/>
</dbReference>
<feature type="compositionally biased region" description="Basic and acidic residues" evidence="1">
    <location>
        <begin position="484"/>
        <end position="496"/>
    </location>
</feature>
<dbReference type="Gene3D" id="3.30.70.330">
    <property type="match status" value="1"/>
</dbReference>
<dbReference type="GO" id="GO:0005654">
    <property type="term" value="C:nucleoplasm"/>
    <property type="evidence" value="ECO:0007669"/>
    <property type="project" value="TreeGrafter"/>
</dbReference>
<dbReference type="Gene3D" id="3.10.590.10">
    <property type="entry name" value="ph1033 like domains"/>
    <property type="match status" value="2"/>
</dbReference>
<feature type="compositionally biased region" description="Polar residues" evidence="1">
    <location>
        <begin position="232"/>
        <end position="245"/>
    </location>
</feature>
<feature type="compositionally biased region" description="Pro residues" evidence="1">
    <location>
        <begin position="207"/>
        <end position="225"/>
    </location>
</feature>
<feature type="compositionally biased region" description="Low complexity" evidence="1">
    <location>
        <begin position="44"/>
        <end position="53"/>
    </location>
</feature>
<feature type="region of interest" description="Disordered" evidence="1">
    <location>
        <begin position="207"/>
        <end position="357"/>
    </location>
</feature>
<reference evidence="4" key="2">
    <citation type="submission" date="2015-01" db="EMBL/GenBank/DDBJ databases">
        <title>Evolutionary Origins and Diversification of the Mycorrhizal Mutualists.</title>
        <authorList>
            <consortium name="DOE Joint Genome Institute"/>
            <consortium name="Mycorrhizal Genomics Consortium"/>
            <person name="Kohler A."/>
            <person name="Kuo A."/>
            <person name="Nagy L.G."/>
            <person name="Floudas D."/>
            <person name="Copeland A."/>
            <person name="Barry K.W."/>
            <person name="Cichocki N."/>
            <person name="Veneault-Fourrey C."/>
            <person name="LaButti K."/>
            <person name="Lindquist E.A."/>
            <person name="Lipzen A."/>
            <person name="Lundell T."/>
            <person name="Morin E."/>
            <person name="Murat C."/>
            <person name="Riley R."/>
            <person name="Ohm R."/>
            <person name="Sun H."/>
            <person name="Tunlid A."/>
            <person name="Henrissat B."/>
            <person name="Grigoriev I.V."/>
            <person name="Hibbett D.S."/>
            <person name="Martin F."/>
        </authorList>
    </citation>
    <scope>NUCLEOTIDE SEQUENCE [LARGE SCALE GENOMIC DNA]</scope>
    <source>
        <strain evidence="4">h7</strain>
    </source>
</reference>
<feature type="region of interest" description="Disordered" evidence="1">
    <location>
        <begin position="633"/>
        <end position="660"/>
    </location>
</feature>
<feature type="domain" description="YTH" evidence="2">
    <location>
        <begin position="557"/>
        <end position="693"/>
    </location>
</feature>
<dbReference type="Proteomes" id="UP000053424">
    <property type="component" value="Unassembled WGS sequence"/>
</dbReference>
<dbReference type="PANTHER" id="PTHR12357">
    <property type="entry name" value="YTH YT521-B HOMOLOGY DOMAIN-CONTAINING"/>
    <property type="match status" value="1"/>
</dbReference>
<feature type="compositionally biased region" description="Low complexity" evidence="1">
    <location>
        <begin position="276"/>
        <end position="297"/>
    </location>
</feature>
<dbReference type="InterPro" id="IPR012677">
    <property type="entry name" value="Nucleotide-bd_a/b_plait_sf"/>
</dbReference>
<dbReference type="SUPFAM" id="SSF54928">
    <property type="entry name" value="RNA-binding domain, RBD"/>
    <property type="match status" value="1"/>
</dbReference>
<accession>A0A0C2XTH1</accession>
<feature type="region of interest" description="Disordered" evidence="1">
    <location>
        <begin position="746"/>
        <end position="812"/>
    </location>
</feature>
<feature type="region of interest" description="Disordered" evidence="1">
    <location>
        <begin position="1"/>
        <end position="123"/>
    </location>
</feature>
<dbReference type="InterPro" id="IPR035979">
    <property type="entry name" value="RBD_domain_sf"/>
</dbReference>
<dbReference type="AlphaFoldDB" id="A0A0C2XTH1"/>
<dbReference type="GO" id="GO:0000381">
    <property type="term" value="P:regulation of alternative mRNA splicing, via spliceosome"/>
    <property type="evidence" value="ECO:0007669"/>
    <property type="project" value="TreeGrafter"/>
</dbReference>
<feature type="compositionally biased region" description="Gly residues" evidence="1">
    <location>
        <begin position="904"/>
        <end position="917"/>
    </location>
</feature>
<feature type="region of interest" description="Disordered" evidence="1">
    <location>
        <begin position="163"/>
        <end position="183"/>
    </location>
</feature>
<dbReference type="Pfam" id="PF25701">
    <property type="entry name" value="RRM_YTH1"/>
    <property type="match status" value="1"/>
</dbReference>
<feature type="region of interest" description="Disordered" evidence="1">
    <location>
        <begin position="459"/>
        <end position="546"/>
    </location>
</feature>
<dbReference type="GO" id="GO:0003729">
    <property type="term" value="F:mRNA binding"/>
    <property type="evidence" value="ECO:0007669"/>
    <property type="project" value="TreeGrafter"/>
</dbReference>
<reference evidence="3 4" key="1">
    <citation type="submission" date="2014-04" db="EMBL/GenBank/DDBJ databases">
        <authorList>
            <consortium name="DOE Joint Genome Institute"/>
            <person name="Kuo A."/>
            <person name="Gay G."/>
            <person name="Dore J."/>
            <person name="Kohler A."/>
            <person name="Nagy L.G."/>
            <person name="Floudas D."/>
            <person name="Copeland A."/>
            <person name="Barry K.W."/>
            <person name="Cichocki N."/>
            <person name="Veneault-Fourrey C."/>
            <person name="LaButti K."/>
            <person name="Lindquist E.A."/>
            <person name="Lipzen A."/>
            <person name="Lundell T."/>
            <person name="Morin E."/>
            <person name="Murat C."/>
            <person name="Sun H."/>
            <person name="Tunlid A."/>
            <person name="Henrissat B."/>
            <person name="Grigoriev I.V."/>
            <person name="Hibbett D.S."/>
            <person name="Martin F."/>
            <person name="Nordberg H.P."/>
            <person name="Cantor M.N."/>
            <person name="Hua S.X."/>
        </authorList>
    </citation>
    <scope>NUCLEOTIDE SEQUENCE [LARGE SCALE GENOMIC DNA]</scope>
    <source>
        <strain evidence="4">h7</strain>
    </source>
</reference>
<organism evidence="3 4">
    <name type="scientific">Hebeloma cylindrosporum</name>
    <dbReference type="NCBI Taxonomy" id="76867"/>
    <lineage>
        <taxon>Eukaryota</taxon>
        <taxon>Fungi</taxon>
        <taxon>Dikarya</taxon>
        <taxon>Basidiomycota</taxon>
        <taxon>Agaricomycotina</taxon>
        <taxon>Agaricomycetes</taxon>
        <taxon>Agaricomycetidae</taxon>
        <taxon>Agaricales</taxon>
        <taxon>Agaricineae</taxon>
        <taxon>Hymenogastraceae</taxon>
        <taxon>Hebeloma</taxon>
    </lineage>
</organism>
<feature type="compositionally biased region" description="Polar residues" evidence="1">
    <location>
        <begin position="252"/>
        <end position="271"/>
    </location>
</feature>
<dbReference type="STRING" id="686832.A0A0C2XTH1"/>
<dbReference type="EMBL" id="KN831781">
    <property type="protein sequence ID" value="KIM40978.1"/>
    <property type="molecule type" value="Genomic_DNA"/>
</dbReference>
<feature type="compositionally biased region" description="Low complexity" evidence="1">
    <location>
        <begin position="537"/>
        <end position="546"/>
    </location>
</feature>
<gene>
    <name evidence="3" type="ORF">M413DRAFT_28080</name>
</gene>
<feature type="compositionally biased region" description="Polar residues" evidence="1">
    <location>
        <begin position="304"/>
        <end position="340"/>
    </location>
</feature>
<evidence type="ECO:0000256" key="1">
    <source>
        <dbReference type="SAM" id="MobiDB-lite"/>
    </source>
</evidence>
<feature type="domain" description="YTH" evidence="2">
    <location>
        <begin position="714"/>
        <end position="862"/>
    </location>
</feature>